<feature type="domain" description="Release factor glutamine methyltransferase N-terminal" evidence="6">
    <location>
        <begin position="7"/>
        <end position="79"/>
    </location>
</feature>
<name>A0ABY8HAN8_9MICC</name>
<dbReference type="Pfam" id="PF02384">
    <property type="entry name" value="N6_Mtase"/>
    <property type="match status" value="1"/>
</dbReference>
<keyword evidence="2 7" id="KW-0808">Transferase</keyword>
<dbReference type="PANTHER" id="PTHR18895">
    <property type="entry name" value="HEMK METHYLTRANSFERASE"/>
    <property type="match status" value="1"/>
</dbReference>
<evidence type="ECO:0000256" key="3">
    <source>
        <dbReference type="ARBA" id="ARBA00022691"/>
    </source>
</evidence>
<dbReference type="InterPro" id="IPR029063">
    <property type="entry name" value="SAM-dependent_MTases_sf"/>
</dbReference>
<keyword evidence="8" id="KW-1185">Reference proteome</keyword>
<protein>
    <submittedName>
        <fullName evidence="7">Peptide chain release factor N(5)-glutamine methyltransferase</fullName>
        <ecNumber evidence="7">2.1.1.-</ecNumber>
    </submittedName>
</protein>
<keyword evidence="3" id="KW-0949">S-adenosyl-L-methionine</keyword>
<dbReference type="EC" id="2.1.1.-" evidence="7"/>
<dbReference type="NCBIfam" id="TIGR00536">
    <property type="entry name" value="hemK_fam"/>
    <property type="match status" value="1"/>
</dbReference>
<dbReference type="GO" id="GO:0032259">
    <property type="term" value="P:methylation"/>
    <property type="evidence" value="ECO:0007669"/>
    <property type="project" value="UniProtKB-KW"/>
</dbReference>
<dbReference type="Pfam" id="PF17827">
    <property type="entry name" value="PrmC_N"/>
    <property type="match status" value="1"/>
</dbReference>
<dbReference type="GO" id="GO:0008168">
    <property type="term" value="F:methyltransferase activity"/>
    <property type="evidence" value="ECO:0007669"/>
    <property type="project" value="UniProtKB-KW"/>
</dbReference>
<dbReference type="Gene3D" id="3.40.50.150">
    <property type="entry name" value="Vaccinia Virus protein VP39"/>
    <property type="match status" value="1"/>
</dbReference>
<dbReference type="SUPFAM" id="SSF53335">
    <property type="entry name" value="S-adenosyl-L-methionine-dependent methyltransferases"/>
    <property type="match status" value="1"/>
</dbReference>
<evidence type="ECO:0000256" key="1">
    <source>
        <dbReference type="ARBA" id="ARBA00022603"/>
    </source>
</evidence>
<dbReference type="CDD" id="cd02440">
    <property type="entry name" value="AdoMet_MTases"/>
    <property type="match status" value="1"/>
</dbReference>
<evidence type="ECO:0000313" key="8">
    <source>
        <dbReference type="Proteomes" id="UP001219037"/>
    </source>
</evidence>
<dbReference type="Gene3D" id="1.10.8.10">
    <property type="entry name" value="DNA helicase RuvA subunit, C-terminal domain"/>
    <property type="match status" value="1"/>
</dbReference>
<organism evidence="7 8">
    <name type="scientific">Citricoccus muralis</name>
    <dbReference type="NCBI Taxonomy" id="169134"/>
    <lineage>
        <taxon>Bacteria</taxon>
        <taxon>Bacillati</taxon>
        <taxon>Actinomycetota</taxon>
        <taxon>Actinomycetes</taxon>
        <taxon>Micrococcales</taxon>
        <taxon>Micrococcaceae</taxon>
        <taxon>Citricoccus</taxon>
    </lineage>
</organism>
<dbReference type="InterPro" id="IPR004556">
    <property type="entry name" value="HemK-like"/>
</dbReference>
<sequence length="309" mass="33279">MASDLGQILSQATARLSTAGVDSPRYDARVLAAHVLNIELGRLEVLLALGHTLTDDETSSLNSLLSQREQRVPLQLILGRMEFAGVELDVASGVFIPRPETELLAEEALKRMAAEPYDDELIVIDLCTGTGALAAALVHGLRTHAGQRSIQVHAVEIDPHAHTLARRNLDRWDVEVHLGDATAPESLPRLVPLLGTVDAVVSNPPYVPERQLVTQLEAQADPALALYGGSPDGTLIPLRIADAAARLLQPGGLFLMEHDETHATALVEALQTSGFWDAVTVHLDLADRPRFLSARRADLVVPRPGPVEV</sequence>
<dbReference type="PROSITE" id="PS00092">
    <property type="entry name" value="N6_MTASE"/>
    <property type="match status" value="1"/>
</dbReference>
<reference evidence="7 8" key="1">
    <citation type="submission" date="2023-04" db="EMBL/GenBank/DDBJ databases">
        <title>Funneling lignin-derived compounds into biodiesel using alkali-halophilic Citricoccus sp. P2.</title>
        <authorList>
            <person name="Luo C.-B."/>
        </authorList>
    </citation>
    <scope>NUCLEOTIDE SEQUENCE [LARGE SCALE GENOMIC DNA]</scope>
    <source>
        <strain evidence="7 8">P2</strain>
    </source>
</reference>
<dbReference type="InterPro" id="IPR002052">
    <property type="entry name" value="DNA_methylase_N6_adenine_CS"/>
</dbReference>
<dbReference type="PANTHER" id="PTHR18895:SF74">
    <property type="entry name" value="MTRF1L RELEASE FACTOR GLUTAMINE METHYLTRANSFERASE"/>
    <property type="match status" value="1"/>
</dbReference>
<proteinExistence type="predicted"/>
<evidence type="ECO:0000313" key="7">
    <source>
        <dbReference type="EMBL" id="WFP17682.1"/>
    </source>
</evidence>
<dbReference type="EMBL" id="CP121252">
    <property type="protein sequence ID" value="WFP17682.1"/>
    <property type="molecule type" value="Genomic_DNA"/>
</dbReference>
<dbReference type="Proteomes" id="UP001219037">
    <property type="component" value="Chromosome"/>
</dbReference>
<dbReference type="RefSeq" id="WP_278159370.1">
    <property type="nucleotide sequence ID" value="NZ_CP121252.1"/>
</dbReference>
<evidence type="ECO:0000256" key="4">
    <source>
        <dbReference type="ARBA" id="ARBA00022747"/>
    </source>
</evidence>
<evidence type="ECO:0000259" key="6">
    <source>
        <dbReference type="Pfam" id="PF17827"/>
    </source>
</evidence>
<evidence type="ECO:0000259" key="5">
    <source>
        <dbReference type="Pfam" id="PF02384"/>
    </source>
</evidence>
<keyword evidence="4" id="KW-0680">Restriction system</keyword>
<dbReference type="InterPro" id="IPR003356">
    <property type="entry name" value="DNA_methylase_A-5"/>
</dbReference>
<accession>A0ABY8HAN8</accession>
<dbReference type="InterPro" id="IPR040758">
    <property type="entry name" value="PrmC_N"/>
</dbReference>
<feature type="domain" description="DNA methylase adenine-specific" evidence="5">
    <location>
        <begin position="91"/>
        <end position="207"/>
    </location>
</feature>
<dbReference type="InterPro" id="IPR050320">
    <property type="entry name" value="N5-glutamine_MTase"/>
</dbReference>
<gene>
    <name evidence="7" type="ORF">P8192_06155</name>
</gene>
<evidence type="ECO:0000256" key="2">
    <source>
        <dbReference type="ARBA" id="ARBA00022679"/>
    </source>
</evidence>
<keyword evidence="1 7" id="KW-0489">Methyltransferase</keyword>